<feature type="transmembrane region" description="Helical" evidence="4">
    <location>
        <begin position="59"/>
        <end position="80"/>
    </location>
</feature>
<keyword evidence="4" id="KW-0812">Transmembrane</keyword>
<sequence>MKKNIKEILYKFKLYIKRLLFPLWLFPIKLVTYSTYYFLKLVWKIVSWPFRKWSNLGKTILWLFILTYFIFSLLVIFDYLSREYGNFDKIFCGAGVKDKLRSSVVRIIGGYGEGSGFFISPTEVVTNFHVISDEPSPKVVFPDGHFETPEKIVGEKNMDIAVLTLKNSYPDMVYELPTGFSLVSNEPLLSAGYPLGSDVTGDVTIVKGNFIDFRRSRKDVIGYLQTNISLVKGMSGGPLVDQCGAIVGINTQSLAGISFFITASDVKENLVNLTDQEISKIEVDPSKSPEEAVYAFYTYLKARQMEKGYNLLSSKYLEKTNSTEWTNRFTDILDVDVISTEKYEDSIDTVFVKFGTTNWVDGEAEYHYYEGTWETVVEEGIYKMNKSKIIEIEDPDYGWFYE</sequence>
<evidence type="ECO:0000256" key="1">
    <source>
        <dbReference type="ARBA" id="ARBA00010541"/>
    </source>
</evidence>
<comment type="similarity">
    <text evidence="1">Belongs to the peptidase S1C family.</text>
</comment>
<dbReference type="Gene3D" id="2.40.10.10">
    <property type="entry name" value="Trypsin-like serine proteases"/>
    <property type="match status" value="2"/>
</dbReference>
<dbReference type="PRINTS" id="PR00834">
    <property type="entry name" value="PROTEASES2C"/>
</dbReference>
<dbReference type="GO" id="GO:0006508">
    <property type="term" value="P:proteolysis"/>
    <property type="evidence" value="ECO:0007669"/>
    <property type="project" value="UniProtKB-KW"/>
</dbReference>
<dbReference type="SUPFAM" id="SSF50494">
    <property type="entry name" value="Trypsin-like serine proteases"/>
    <property type="match status" value="1"/>
</dbReference>
<keyword evidence="3" id="KW-0378">Hydrolase</keyword>
<keyword evidence="4" id="KW-1133">Transmembrane helix</keyword>
<comment type="caution">
    <text evidence="5">The sequence shown here is derived from an EMBL/GenBank/DDBJ whole genome shotgun (WGS) entry which is preliminary data.</text>
</comment>
<evidence type="ECO:0000313" key="6">
    <source>
        <dbReference type="Proteomes" id="UP000033995"/>
    </source>
</evidence>
<evidence type="ECO:0000313" key="5">
    <source>
        <dbReference type="EMBL" id="KKP46232.1"/>
    </source>
</evidence>
<keyword evidence="2" id="KW-0645">Protease</keyword>
<evidence type="ECO:0000256" key="4">
    <source>
        <dbReference type="SAM" id="Phobius"/>
    </source>
</evidence>
<organism evidence="5 6">
    <name type="scientific">Candidatus Woesebacteria bacterium GW2011_GWA2_33_28</name>
    <dbReference type="NCBI Taxonomy" id="1618561"/>
    <lineage>
        <taxon>Bacteria</taxon>
        <taxon>Candidatus Woeseibacteriota</taxon>
    </lineage>
</organism>
<dbReference type="AlphaFoldDB" id="A0A0G0CSE0"/>
<evidence type="ECO:0000256" key="3">
    <source>
        <dbReference type="ARBA" id="ARBA00022801"/>
    </source>
</evidence>
<evidence type="ECO:0000256" key="2">
    <source>
        <dbReference type="ARBA" id="ARBA00022670"/>
    </source>
</evidence>
<dbReference type="InterPro" id="IPR043504">
    <property type="entry name" value="Peptidase_S1_PA_chymotrypsin"/>
</dbReference>
<dbReference type="InterPro" id="IPR051201">
    <property type="entry name" value="Chloro_Bact_Ser_Proteases"/>
</dbReference>
<dbReference type="InterPro" id="IPR001940">
    <property type="entry name" value="Peptidase_S1C"/>
</dbReference>
<dbReference type="Pfam" id="PF13365">
    <property type="entry name" value="Trypsin_2"/>
    <property type="match status" value="1"/>
</dbReference>
<keyword evidence="4" id="KW-0472">Membrane</keyword>
<dbReference type="InterPro" id="IPR009003">
    <property type="entry name" value="Peptidase_S1_PA"/>
</dbReference>
<gene>
    <name evidence="5" type="ORF">UR38_C0013G0017</name>
</gene>
<proteinExistence type="inferred from homology"/>
<dbReference type="EMBL" id="LBOZ01000013">
    <property type="protein sequence ID" value="KKP46232.1"/>
    <property type="molecule type" value="Genomic_DNA"/>
</dbReference>
<dbReference type="Proteomes" id="UP000033995">
    <property type="component" value="Unassembled WGS sequence"/>
</dbReference>
<accession>A0A0G0CSE0</accession>
<reference evidence="5 6" key="1">
    <citation type="journal article" date="2015" name="Nature">
        <title>rRNA introns, odd ribosomes, and small enigmatic genomes across a large radiation of phyla.</title>
        <authorList>
            <person name="Brown C.T."/>
            <person name="Hug L.A."/>
            <person name="Thomas B.C."/>
            <person name="Sharon I."/>
            <person name="Castelle C.J."/>
            <person name="Singh A."/>
            <person name="Wilkins M.J."/>
            <person name="Williams K.H."/>
            <person name="Banfield J.F."/>
        </authorList>
    </citation>
    <scope>NUCLEOTIDE SEQUENCE [LARGE SCALE GENOMIC DNA]</scope>
</reference>
<dbReference type="PANTHER" id="PTHR43343">
    <property type="entry name" value="PEPTIDASE S12"/>
    <property type="match status" value="1"/>
</dbReference>
<dbReference type="GO" id="GO:0004252">
    <property type="term" value="F:serine-type endopeptidase activity"/>
    <property type="evidence" value="ECO:0007669"/>
    <property type="project" value="InterPro"/>
</dbReference>
<feature type="transmembrane region" description="Helical" evidence="4">
    <location>
        <begin position="20"/>
        <end position="39"/>
    </location>
</feature>
<dbReference type="PANTHER" id="PTHR43343:SF3">
    <property type="entry name" value="PROTEASE DO-LIKE 8, CHLOROPLASTIC"/>
    <property type="match status" value="1"/>
</dbReference>
<protein>
    <submittedName>
        <fullName evidence="5">S1C family peptidase</fullName>
    </submittedName>
</protein>
<name>A0A0G0CSE0_9BACT</name>